<dbReference type="PANTHER" id="PTHR30578:SF0">
    <property type="entry name" value="ION-TRANSLOCATING OXIDOREDUCTASE COMPLEX SUBUNIT D"/>
    <property type="match status" value="1"/>
</dbReference>
<evidence type="ECO:0000256" key="6">
    <source>
        <dbReference type="ARBA" id="ARBA00022967"/>
    </source>
</evidence>
<evidence type="ECO:0000256" key="3">
    <source>
        <dbReference type="ARBA" id="ARBA00022630"/>
    </source>
</evidence>
<keyword evidence="10" id="KW-0997">Cell inner membrane</keyword>
<accession>A0ABP9ZYJ1</accession>
<sequence>MALLTLSSPHTRGTNRTSRIMATVALATLPGLAVMTWLFGYGTLINTTLAIVTALLSEAIVLKMRRYPVSFFLKDNTALVTGLLLGLALPPLAPWWITVFATAFSIVFAKQIYGGIGNNPFNPAMVGYALVLISFPVQMTTNWAISFQVSGQDVASFSDTLSMIFASAPGMADAYTGATPLDQYKHLIGQQTSEQVLQTSTFNGWLNGGWEWVNLAFLAGGLFLLARKIITWHIPISMLVALAVCSLVLGWDADACTPVTLHMLSGATMLGAFFIATDPVSASTTPTGKIIYGAGIGILVYLIRTWGAYPDAVAFAVLLMNFTAPFIDAYTQPRSYGHKKAKRGLKSGDQ</sequence>
<comment type="subunit">
    <text evidence="10">The complex is composed of six subunits: RnfA, RnfB, RnfC, RnfD, RnfE and RnfG.</text>
</comment>
<keyword evidence="5 10" id="KW-0812">Transmembrane</keyword>
<dbReference type="EMBL" id="BAABWH010000003">
    <property type="protein sequence ID" value="GAA6145199.1"/>
    <property type="molecule type" value="Genomic_DNA"/>
</dbReference>
<keyword evidence="9 10" id="KW-0472">Membrane</keyword>
<dbReference type="NCBIfam" id="TIGR01946">
    <property type="entry name" value="rnfD"/>
    <property type="match status" value="1"/>
</dbReference>
<feature type="transmembrane region" description="Helical" evidence="10">
    <location>
        <begin position="259"/>
        <end position="277"/>
    </location>
</feature>
<evidence type="ECO:0000256" key="4">
    <source>
        <dbReference type="ARBA" id="ARBA00022643"/>
    </source>
</evidence>
<protein>
    <recommendedName>
        <fullName evidence="10">Ion-translocating oxidoreductase complex subunit D</fullName>
        <ecNumber evidence="10">7.-.-.-</ecNumber>
    </recommendedName>
    <alternativeName>
        <fullName evidence="10">Rnf electron transport complex subunit D</fullName>
    </alternativeName>
</protein>
<evidence type="ECO:0000256" key="9">
    <source>
        <dbReference type="ARBA" id="ARBA00023136"/>
    </source>
</evidence>
<reference evidence="11 12" key="1">
    <citation type="submission" date="2024-04" db="EMBL/GenBank/DDBJ databases">
        <title>Draft genome sequence of Thalassolituus maritimus NBRC 116585.</title>
        <authorList>
            <person name="Miyakawa T."/>
            <person name="Kusuya Y."/>
            <person name="Miura T."/>
        </authorList>
    </citation>
    <scope>NUCLEOTIDE SEQUENCE [LARGE SCALE GENOMIC DNA]</scope>
    <source>
        <strain evidence="11 12">5NW40-0001</strain>
    </source>
</reference>
<keyword evidence="4 10" id="KW-0288">FMN</keyword>
<dbReference type="HAMAP" id="MF_00462">
    <property type="entry name" value="RsxD_RnfD"/>
    <property type="match status" value="1"/>
</dbReference>
<keyword evidence="12" id="KW-1185">Reference proteome</keyword>
<keyword evidence="3 10" id="KW-0285">Flavoprotein</keyword>
<keyword evidence="7 10" id="KW-0249">Electron transport</keyword>
<evidence type="ECO:0000256" key="7">
    <source>
        <dbReference type="ARBA" id="ARBA00022982"/>
    </source>
</evidence>
<keyword evidence="1 10" id="KW-0813">Transport</keyword>
<evidence type="ECO:0000256" key="5">
    <source>
        <dbReference type="ARBA" id="ARBA00022692"/>
    </source>
</evidence>
<feature type="transmembrane region" description="Helical" evidence="10">
    <location>
        <begin position="44"/>
        <end position="62"/>
    </location>
</feature>
<dbReference type="Proteomes" id="UP001481413">
    <property type="component" value="Unassembled WGS sequence"/>
</dbReference>
<keyword evidence="2 10" id="KW-0597">Phosphoprotein</keyword>
<feature type="modified residue" description="FMN phosphoryl threonine" evidence="10">
    <location>
        <position position="179"/>
    </location>
</feature>
<feature type="transmembrane region" description="Helical" evidence="10">
    <location>
        <begin position="289"/>
        <end position="306"/>
    </location>
</feature>
<keyword evidence="10" id="KW-1003">Cell membrane</keyword>
<dbReference type="PANTHER" id="PTHR30578">
    <property type="entry name" value="ELECTRON TRANSPORT COMPLEX PROTEIN RNFD"/>
    <property type="match status" value="1"/>
</dbReference>
<keyword evidence="8 10" id="KW-1133">Transmembrane helix</keyword>
<feature type="transmembrane region" description="Helical" evidence="10">
    <location>
        <begin position="233"/>
        <end position="253"/>
    </location>
</feature>
<dbReference type="NCBIfam" id="NF002011">
    <property type="entry name" value="PRK00816.1"/>
    <property type="match status" value="1"/>
</dbReference>
<dbReference type="Pfam" id="PF03116">
    <property type="entry name" value="NQR2_RnfD_RnfE"/>
    <property type="match status" value="1"/>
</dbReference>
<evidence type="ECO:0000256" key="8">
    <source>
        <dbReference type="ARBA" id="ARBA00022989"/>
    </source>
</evidence>
<proteinExistence type="inferred from homology"/>
<evidence type="ECO:0000313" key="11">
    <source>
        <dbReference type="EMBL" id="GAA6145199.1"/>
    </source>
</evidence>
<feature type="transmembrane region" description="Helical" evidence="10">
    <location>
        <begin position="20"/>
        <end position="38"/>
    </location>
</feature>
<evidence type="ECO:0000256" key="10">
    <source>
        <dbReference type="HAMAP-Rule" id="MF_00462"/>
    </source>
</evidence>
<comment type="similarity">
    <text evidence="10">Belongs to the NqrB/RnfD family.</text>
</comment>
<evidence type="ECO:0000256" key="1">
    <source>
        <dbReference type="ARBA" id="ARBA00022448"/>
    </source>
</evidence>
<comment type="subcellular location">
    <subcellularLocation>
        <location evidence="10">Cell inner membrane</location>
        <topology evidence="10">Multi-pass membrane protein</topology>
    </subcellularLocation>
</comment>
<name>A0ABP9ZYJ1_9GAMM</name>
<gene>
    <name evidence="11" type="primary">rsxD</name>
    <name evidence="10" type="synonym">rnfD</name>
    <name evidence="11" type="ORF">NBRC116585_13170</name>
</gene>
<dbReference type="InterPro" id="IPR011303">
    <property type="entry name" value="RnfD_bac"/>
</dbReference>
<comment type="caution">
    <text evidence="11">The sequence shown here is derived from an EMBL/GenBank/DDBJ whole genome shotgun (WGS) entry which is preliminary data.</text>
</comment>
<organism evidence="11 12">
    <name type="scientific">Thalassolituus maritimus</name>
    <dbReference type="NCBI Taxonomy" id="484498"/>
    <lineage>
        <taxon>Bacteria</taxon>
        <taxon>Pseudomonadati</taxon>
        <taxon>Pseudomonadota</taxon>
        <taxon>Gammaproteobacteria</taxon>
        <taxon>Oceanospirillales</taxon>
        <taxon>Oceanospirillaceae</taxon>
        <taxon>Thalassolituus</taxon>
    </lineage>
</organism>
<comment type="function">
    <text evidence="10">Part of a membrane-bound complex that couples electron transfer with translocation of ions across the membrane.</text>
</comment>
<dbReference type="RefSeq" id="WP_353294138.1">
    <property type="nucleotide sequence ID" value="NZ_BAABWH010000003.1"/>
</dbReference>
<comment type="cofactor">
    <cofactor evidence="10">
        <name>FMN</name>
        <dbReference type="ChEBI" id="CHEBI:58210"/>
    </cofactor>
</comment>
<evidence type="ECO:0000256" key="2">
    <source>
        <dbReference type="ARBA" id="ARBA00022553"/>
    </source>
</evidence>
<feature type="transmembrane region" description="Helical" evidence="10">
    <location>
        <begin position="312"/>
        <end position="330"/>
    </location>
</feature>
<evidence type="ECO:0000313" key="12">
    <source>
        <dbReference type="Proteomes" id="UP001481413"/>
    </source>
</evidence>
<dbReference type="EC" id="7.-.-.-" evidence="10"/>
<dbReference type="InterPro" id="IPR004338">
    <property type="entry name" value="NqrB/RnfD"/>
</dbReference>
<feature type="transmembrane region" description="Helical" evidence="10">
    <location>
        <begin position="125"/>
        <end position="145"/>
    </location>
</feature>
<keyword evidence="6 10" id="KW-1278">Translocase</keyword>